<organism evidence="3 4">
    <name type="scientific">Oculimacula yallundae</name>
    <dbReference type="NCBI Taxonomy" id="86028"/>
    <lineage>
        <taxon>Eukaryota</taxon>
        <taxon>Fungi</taxon>
        <taxon>Dikarya</taxon>
        <taxon>Ascomycota</taxon>
        <taxon>Pezizomycotina</taxon>
        <taxon>Leotiomycetes</taxon>
        <taxon>Helotiales</taxon>
        <taxon>Ploettnerulaceae</taxon>
        <taxon>Oculimacula</taxon>
    </lineage>
</organism>
<feature type="region of interest" description="Disordered" evidence="1">
    <location>
        <begin position="157"/>
        <end position="214"/>
    </location>
</feature>
<sequence length="978" mass="110690">MADRNSYLSYKRDTRYLMYWMLHSSNSILRSLGSNDTDETALKPNTTGSLSVSDVVPVCKLIANYGKPTPSIIFRLFELVIASRKTFYSAFQQLASRKPDPEIVKSNNGHRRFIEVLTEAFEALGGLKWASSKHHQPDAAVDETLDEDLFRNQFSSLDLGENGDMDAEAGGEAESTSVSNTIKVSAKSKSRGKRGGNSKKGKKKEKPPVPQQSLDNVPFESYRIIESEDGLRTDYLMAVQSVFEEWIKLRHYVQSLWRDVAYGKLNSAIAGTLSNIAISMVKQTESAVFVEFPGHETYKVIMNTITRGNPDVAQGMFHISLMRMGPSGEVETGFKSDINVREQFFIHAYTDLVDFINDFQKSRSGKPTASLMSTIYKTWDPKLNLLTASEKQRLKWRRTYTMYWLYDLVNVFSAIVMQRINIKGQKWVLETIDWSTRGPWDQHRRLFGLTEFAGEITTLAMQKPGSDTEEKVRPHHVFQLQCIVDSMAVSRGWSINYLRGHVLSAPAEGFQPRRDIDLFLDREIINMGRGFLQSVDILTQILEKDAMMYGNPSRAKEESDILTILKEDFVDWLGESKYMSGLTTIAPSLFSQTNANGLQEYSPFLCVVGLAEGLDLAYAMSFALWDEIPEPTCILHLHNMLVQLERIRETGLYGALSNFFAESLFRDGKAPKEDFLEALNVVCSTSTSRKATFQRKALKRNISRTATNIHNVLNLSANEIFKQKSTLMLYREVDWVPERISDQDIHPVSALAGLRIVQSKINRDPITGKETMERTPLVLRMEAAGMDTETLVSIGKKQRSLEQEEKQIPEELIAAAKASAPEGYGFEMGPPKMKNQNRVGKDIASGQDLLEILKMDIASDVSGHRPLSSLNYVFVTVMMIMVFSQVEDELKKRRNPLYIQAYEEDATMMKDKRLSLTVLILGSQDEECLQVLAQTFEKTRSGFQPHVYWDGLDIEEDGRPKRQSTSQDDEMVPSCTVM</sequence>
<dbReference type="PIRSF" id="PIRSF028035">
    <property type="entry name" value="UCP028035"/>
    <property type="match status" value="1"/>
</dbReference>
<name>A0ABR4C1L1_9HELO</name>
<gene>
    <name evidence="3" type="ORF">VTL71DRAFT_5603</name>
</gene>
<keyword evidence="4" id="KW-1185">Reference proteome</keyword>
<dbReference type="InterPro" id="IPR046539">
    <property type="entry name" value="DUF6604"/>
</dbReference>
<feature type="domain" description="DUF6604" evidence="2">
    <location>
        <begin position="9"/>
        <end position="289"/>
    </location>
</feature>
<feature type="compositionally biased region" description="Basic residues" evidence="1">
    <location>
        <begin position="186"/>
        <end position="205"/>
    </location>
</feature>
<evidence type="ECO:0000256" key="1">
    <source>
        <dbReference type="SAM" id="MobiDB-lite"/>
    </source>
</evidence>
<evidence type="ECO:0000313" key="3">
    <source>
        <dbReference type="EMBL" id="KAL2063798.1"/>
    </source>
</evidence>
<feature type="compositionally biased region" description="Acidic residues" evidence="1">
    <location>
        <begin position="161"/>
        <end position="171"/>
    </location>
</feature>
<dbReference type="EMBL" id="JAZHXI010000015">
    <property type="protein sequence ID" value="KAL2063798.1"/>
    <property type="molecule type" value="Genomic_DNA"/>
</dbReference>
<evidence type="ECO:0000259" key="2">
    <source>
        <dbReference type="Pfam" id="PF20253"/>
    </source>
</evidence>
<dbReference type="Proteomes" id="UP001595075">
    <property type="component" value="Unassembled WGS sequence"/>
</dbReference>
<dbReference type="InterPro" id="IPR016864">
    <property type="entry name" value="UCP028035"/>
</dbReference>
<feature type="region of interest" description="Disordered" evidence="1">
    <location>
        <begin position="954"/>
        <end position="978"/>
    </location>
</feature>
<evidence type="ECO:0000313" key="4">
    <source>
        <dbReference type="Proteomes" id="UP001595075"/>
    </source>
</evidence>
<protein>
    <recommendedName>
        <fullName evidence="2">DUF6604 domain-containing protein</fullName>
    </recommendedName>
</protein>
<dbReference type="PANTHER" id="PTHR38795:SF1">
    <property type="entry name" value="DUF6604 DOMAIN-CONTAINING PROTEIN"/>
    <property type="match status" value="1"/>
</dbReference>
<dbReference type="Pfam" id="PF20253">
    <property type="entry name" value="DUF6604"/>
    <property type="match status" value="1"/>
</dbReference>
<comment type="caution">
    <text evidence="3">The sequence shown here is derived from an EMBL/GenBank/DDBJ whole genome shotgun (WGS) entry which is preliminary data.</text>
</comment>
<dbReference type="PANTHER" id="PTHR38795">
    <property type="entry name" value="DUF6604 DOMAIN-CONTAINING PROTEIN"/>
    <property type="match status" value="1"/>
</dbReference>
<proteinExistence type="predicted"/>
<reference evidence="3 4" key="1">
    <citation type="journal article" date="2024" name="Commun. Biol.">
        <title>Comparative genomic analysis of thermophilic fungi reveals convergent evolutionary adaptations and gene losses.</title>
        <authorList>
            <person name="Steindorff A.S."/>
            <person name="Aguilar-Pontes M.V."/>
            <person name="Robinson A.J."/>
            <person name="Andreopoulos B."/>
            <person name="LaButti K."/>
            <person name="Kuo A."/>
            <person name="Mondo S."/>
            <person name="Riley R."/>
            <person name="Otillar R."/>
            <person name="Haridas S."/>
            <person name="Lipzen A."/>
            <person name="Grimwood J."/>
            <person name="Schmutz J."/>
            <person name="Clum A."/>
            <person name="Reid I.D."/>
            <person name="Moisan M.C."/>
            <person name="Butler G."/>
            <person name="Nguyen T.T.M."/>
            <person name="Dewar K."/>
            <person name="Conant G."/>
            <person name="Drula E."/>
            <person name="Henrissat B."/>
            <person name="Hansel C."/>
            <person name="Singer S."/>
            <person name="Hutchinson M.I."/>
            <person name="de Vries R.P."/>
            <person name="Natvig D.O."/>
            <person name="Powell A.J."/>
            <person name="Tsang A."/>
            <person name="Grigoriev I.V."/>
        </authorList>
    </citation>
    <scope>NUCLEOTIDE SEQUENCE [LARGE SCALE GENOMIC DNA]</scope>
    <source>
        <strain evidence="3 4">CBS 494.80</strain>
    </source>
</reference>
<accession>A0ABR4C1L1</accession>